<evidence type="ECO:0008006" key="4">
    <source>
        <dbReference type="Google" id="ProtNLM"/>
    </source>
</evidence>
<name>A0ABU1F634_9RHOB</name>
<organism evidence="2 3">
    <name type="scientific">Ruixingdingia sedimenti</name>
    <dbReference type="NCBI Taxonomy" id="3073604"/>
    <lineage>
        <taxon>Bacteria</taxon>
        <taxon>Pseudomonadati</taxon>
        <taxon>Pseudomonadota</taxon>
        <taxon>Alphaproteobacteria</taxon>
        <taxon>Rhodobacterales</taxon>
        <taxon>Paracoccaceae</taxon>
        <taxon>Ruixingdingia</taxon>
    </lineage>
</organism>
<gene>
    <name evidence="2" type="ORF">RGD00_06940</name>
</gene>
<comment type="caution">
    <text evidence="2">The sequence shown here is derived from an EMBL/GenBank/DDBJ whole genome shotgun (WGS) entry which is preliminary data.</text>
</comment>
<keyword evidence="1" id="KW-0732">Signal</keyword>
<reference evidence="2 3" key="1">
    <citation type="submission" date="2023-09" db="EMBL/GenBank/DDBJ databases">
        <title>Xinfangfangia sedmenti sp. nov., isolated the sedment.</title>
        <authorList>
            <person name="Xu L."/>
        </authorList>
    </citation>
    <scope>NUCLEOTIDE SEQUENCE [LARGE SCALE GENOMIC DNA]</scope>
    <source>
        <strain evidence="2 3">LG-4</strain>
    </source>
</reference>
<keyword evidence="3" id="KW-1185">Reference proteome</keyword>
<protein>
    <recommendedName>
        <fullName evidence="4">Lipoprotein</fullName>
    </recommendedName>
</protein>
<sequence>MRKSVLLTVLLTALTACAAPTVEPAVSQYNGDSVSIQLDGGALMFASDQDRAAVNAKADARAVEICQRGHRKRAEFTSTRNIPTGQYTYVIERLYLCLN</sequence>
<dbReference type="EMBL" id="JAVKPH010000005">
    <property type="protein sequence ID" value="MDR5652331.1"/>
    <property type="molecule type" value="Genomic_DNA"/>
</dbReference>
<dbReference type="RefSeq" id="WP_310456578.1">
    <property type="nucleotide sequence ID" value="NZ_JAVKPH010000005.1"/>
</dbReference>
<evidence type="ECO:0000313" key="3">
    <source>
        <dbReference type="Proteomes" id="UP001247754"/>
    </source>
</evidence>
<dbReference type="PROSITE" id="PS51257">
    <property type="entry name" value="PROKAR_LIPOPROTEIN"/>
    <property type="match status" value="1"/>
</dbReference>
<feature type="chain" id="PRO_5046392224" description="Lipoprotein" evidence="1">
    <location>
        <begin position="19"/>
        <end position="99"/>
    </location>
</feature>
<proteinExistence type="predicted"/>
<evidence type="ECO:0000313" key="2">
    <source>
        <dbReference type="EMBL" id="MDR5652331.1"/>
    </source>
</evidence>
<evidence type="ECO:0000256" key="1">
    <source>
        <dbReference type="SAM" id="SignalP"/>
    </source>
</evidence>
<accession>A0ABU1F634</accession>
<dbReference type="Proteomes" id="UP001247754">
    <property type="component" value="Unassembled WGS sequence"/>
</dbReference>
<feature type="signal peptide" evidence="1">
    <location>
        <begin position="1"/>
        <end position="18"/>
    </location>
</feature>